<accession>A0A1F6BIP1</accession>
<keyword evidence="1" id="KW-0472">Membrane</keyword>
<feature type="transmembrane region" description="Helical" evidence="1">
    <location>
        <begin position="421"/>
        <end position="441"/>
    </location>
</feature>
<proteinExistence type="predicted"/>
<evidence type="ECO:0000259" key="2">
    <source>
        <dbReference type="Pfam" id="PF13231"/>
    </source>
</evidence>
<protein>
    <recommendedName>
        <fullName evidence="2">Glycosyltransferase RgtA/B/C/D-like domain-containing protein</fullName>
    </recommendedName>
</protein>
<dbReference type="InterPro" id="IPR038731">
    <property type="entry name" value="RgtA/B/C-like"/>
</dbReference>
<dbReference type="STRING" id="1798391.A2968_01705"/>
<name>A0A1F6BIP1_9BACT</name>
<feature type="transmembrane region" description="Helical" evidence="1">
    <location>
        <begin position="53"/>
        <end position="73"/>
    </location>
</feature>
<keyword evidence="1" id="KW-1133">Transmembrane helix</keyword>
<feature type="domain" description="Glycosyltransferase RgtA/B/C/D-like" evidence="2">
    <location>
        <begin position="63"/>
        <end position="213"/>
    </location>
</feature>
<dbReference type="Proteomes" id="UP000176228">
    <property type="component" value="Unassembled WGS sequence"/>
</dbReference>
<dbReference type="Pfam" id="PF13231">
    <property type="entry name" value="PMT_2"/>
    <property type="match status" value="1"/>
</dbReference>
<feature type="transmembrane region" description="Helical" evidence="1">
    <location>
        <begin position="7"/>
        <end position="26"/>
    </location>
</feature>
<comment type="caution">
    <text evidence="3">The sequence shown here is derived from an EMBL/GenBank/DDBJ whole genome shotgun (WGS) entry which is preliminary data.</text>
</comment>
<feature type="transmembrane region" description="Helical" evidence="1">
    <location>
        <begin position="85"/>
        <end position="103"/>
    </location>
</feature>
<evidence type="ECO:0000256" key="1">
    <source>
        <dbReference type="SAM" id="Phobius"/>
    </source>
</evidence>
<feature type="transmembrane region" description="Helical" evidence="1">
    <location>
        <begin position="372"/>
        <end position="390"/>
    </location>
</feature>
<dbReference type="AlphaFoldDB" id="A0A1F6BIP1"/>
<evidence type="ECO:0000313" key="4">
    <source>
        <dbReference type="Proteomes" id="UP000176228"/>
    </source>
</evidence>
<gene>
    <name evidence="3" type="ORF">A2968_01705</name>
</gene>
<feature type="transmembrane region" description="Helical" evidence="1">
    <location>
        <begin position="159"/>
        <end position="190"/>
    </location>
</feature>
<dbReference type="EMBL" id="MFJU01000013">
    <property type="protein sequence ID" value="OGG36693.1"/>
    <property type="molecule type" value="Genomic_DNA"/>
</dbReference>
<feature type="transmembrane region" description="Helical" evidence="1">
    <location>
        <begin position="395"/>
        <end position="415"/>
    </location>
</feature>
<feature type="transmembrane region" description="Helical" evidence="1">
    <location>
        <begin position="135"/>
        <end position="153"/>
    </location>
</feature>
<evidence type="ECO:0000313" key="3">
    <source>
        <dbReference type="EMBL" id="OGG36693.1"/>
    </source>
</evidence>
<keyword evidence="1" id="KW-0812">Transmembrane</keyword>
<feature type="transmembrane region" description="Helical" evidence="1">
    <location>
        <begin position="202"/>
        <end position="218"/>
    </location>
</feature>
<sequence length="448" mass="51407">MKKIFPPLAVFAVLTFYLFCFIYFGLYETTDSYFFIAFSEFIKTGRYFVPHPYYWTVPSTITPPFYSLFLYLAQLLPNPHLVIHLSQIVAFLIALFFIYKVLIVKLPKQLSLLITALFAVLPVNVIQTSAIMTETLAIGFTSFYIYLAGLILIKKQRQYLPLLIIISSISILLRYNFFIFYIMSAGLIFLDRKGKRINRSQIAAVITGVIIIISWIGINHSLNGSWGLSSQQGKNIYNRVLGYDKLSPPHNNRDWQKLQLLVPGKNFLDFVWNIEPYILPNFNGNVTYESLLFGKIALAAIYNHPLEYSWNTLKNLFVLHGNGYVYPELIFSYYQNCRQIGLIDLCRSANGPVAAAAWDRIVTIGNFMSRSLPALVNGFFLLPSLIYALLQKKIFLRFIAVLYLLSALTTVLVELPAHRYLYPFYSLQLILIFYSISPLIGKSLKKQN</sequence>
<feature type="transmembrane region" description="Helical" evidence="1">
    <location>
        <begin position="109"/>
        <end position="126"/>
    </location>
</feature>
<organism evidence="3 4">
    <name type="scientific">Candidatus Gottesmanbacteria bacterium RIFCSPLOWO2_01_FULL_42_22</name>
    <dbReference type="NCBI Taxonomy" id="1798391"/>
    <lineage>
        <taxon>Bacteria</taxon>
        <taxon>Candidatus Gottesmaniibacteriota</taxon>
    </lineage>
</organism>
<reference evidence="3 4" key="1">
    <citation type="journal article" date="2016" name="Nat. Commun.">
        <title>Thousands of microbial genomes shed light on interconnected biogeochemical processes in an aquifer system.</title>
        <authorList>
            <person name="Anantharaman K."/>
            <person name="Brown C.T."/>
            <person name="Hug L.A."/>
            <person name="Sharon I."/>
            <person name="Castelle C.J."/>
            <person name="Probst A.J."/>
            <person name="Thomas B.C."/>
            <person name="Singh A."/>
            <person name="Wilkins M.J."/>
            <person name="Karaoz U."/>
            <person name="Brodie E.L."/>
            <person name="Williams K.H."/>
            <person name="Hubbard S.S."/>
            <person name="Banfield J.F."/>
        </authorList>
    </citation>
    <scope>NUCLEOTIDE SEQUENCE [LARGE SCALE GENOMIC DNA]</scope>
</reference>